<dbReference type="NCBIfam" id="NF005989">
    <property type="entry name" value="PRK08105.1"/>
    <property type="match status" value="1"/>
</dbReference>
<keyword evidence="3" id="KW-0288">FMN</keyword>
<dbReference type="PANTHER" id="PTHR19384">
    <property type="entry name" value="NITRIC OXIDE SYNTHASE-RELATED"/>
    <property type="match status" value="1"/>
</dbReference>
<feature type="domain" description="Flavodoxin-like" evidence="5">
    <location>
        <begin position="4"/>
        <end position="145"/>
    </location>
</feature>
<dbReference type="PROSITE" id="PS50902">
    <property type="entry name" value="FLAVODOXIN_LIKE"/>
    <property type="match status" value="1"/>
</dbReference>
<keyword evidence="2" id="KW-0285">Flavoprotein</keyword>
<proteinExistence type="predicted"/>
<dbReference type="Pfam" id="PF00258">
    <property type="entry name" value="Flavodoxin_1"/>
    <property type="match status" value="1"/>
</dbReference>
<dbReference type="PANTHER" id="PTHR19384:SF128">
    <property type="entry name" value="NADPH OXIDOREDUCTASE A"/>
    <property type="match status" value="1"/>
</dbReference>
<keyword evidence="4" id="KW-0813">Transport</keyword>
<dbReference type="EMBL" id="JAGGMQ010000001">
    <property type="protein sequence ID" value="MBP2168080.1"/>
    <property type="molecule type" value="Genomic_DNA"/>
</dbReference>
<evidence type="ECO:0000256" key="4">
    <source>
        <dbReference type="ARBA" id="ARBA00022982"/>
    </source>
</evidence>
<dbReference type="RefSeq" id="WP_017803603.1">
    <property type="nucleotide sequence ID" value="NZ_JAGGMQ010000001.1"/>
</dbReference>
<evidence type="ECO:0000256" key="3">
    <source>
        <dbReference type="ARBA" id="ARBA00022643"/>
    </source>
</evidence>
<dbReference type="InterPro" id="IPR001094">
    <property type="entry name" value="Flavdoxin-like"/>
</dbReference>
<dbReference type="Gene3D" id="3.40.50.360">
    <property type="match status" value="1"/>
</dbReference>
<evidence type="ECO:0000259" key="5">
    <source>
        <dbReference type="PROSITE" id="PS50902"/>
    </source>
</evidence>
<reference evidence="6 7" key="1">
    <citation type="submission" date="2021-03" db="EMBL/GenBank/DDBJ databases">
        <authorList>
            <person name="D'Agostino P."/>
            <person name="Huntemann M."/>
            <person name="Clum A."/>
            <person name="Spunde A."/>
            <person name="Palaniappan K."/>
            <person name="Ritter S."/>
            <person name="Mikhailova N."/>
            <person name="Chen I.-M."/>
            <person name="Stamatis D."/>
            <person name="Reddy T."/>
            <person name="O'Malley R."/>
            <person name="Daum C."/>
            <person name="Shapiro N."/>
            <person name="Ivanova N."/>
            <person name="Kyrpides N."/>
            <person name="Woyke T."/>
        </authorList>
    </citation>
    <scope>NUCLEOTIDE SEQUENCE [LARGE SCALE GENOMIC DNA]</scope>
    <source>
        <strain evidence="6 7">WS4403</strain>
    </source>
</reference>
<protein>
    <submittedName>
        <fullName evidence="6">Flavodoxin</fullName>
    </submittedName>
</protein>
<sequence>MAQVGIFVGTVYGNALLVAEEADAILQEAGHQVQIFDEASLSDWQQYSDKVALIVTSTTGQGDFPDSIAALFHGIKDQLGHQPQLQYGVIALGDSSYDNFCGAGKHFDQLLQEQGAKRIGELLTIDATEDPEPEIVTSPWVEAWAKLI</sequence>
<gene>
    <name evidence="6" type="ORF">J2125_001272</name>
</gene>
<keyword evidence="4" id="KW-0249">Electron transport</keyword>
<dbReference type="InterPro" id="IPR029039">
    <property type="entry name" value="Flavoprotein-like_sf"/>
</dbReference>
<keyword evidence="7" id="KW-1185">Reference proteome</keyword>
<dbReference type="Proteomes" id="UP001195624">
    <property type="component" value="Unassembled WGS sequence"/>
</dbReference>
<reference evidence="7" key="2">
    <citation type="submission" date="2023-07" db="EMBL/GenBank/DDBJ databases">
        <title>Genome mining of underrepresented organisms for secondary metabolites.</title>
        <authorList>
            <person name="D'Agostino P.M."/>
        </authorList>
    </citation>
    <scope>NUCLEOTIDE SEQUENCE [LARGE SCALE GENOMIC DNA]</scope>
    <source>
        <strain evidence="7">WS4403</strain>
    </source>
</reference>
<organism evidence="6 7">
    <name type="scientific">Winslowiella toletana</name>
    <dbReference type="NCBI Taxonomy" id="92490"/>
    <lineage>
        <taxon>Bacteria</taxon>
        <taxon>Pseudomonadati</taxon>
        <taxon>Pseudomonadota</taxon>
        <taxon>Gammaproteobacteria</taxon>
        <taxon>Enterobacterales</taxon>
        <taxon>Erwiniaceae</taxon>
        <taxon>Winslowiella</taxon>
    </lineage>
</organism>
<name>A0ABS4P610_9GAMM</name>
<accession>A0ABS4P610</accession>
<dbReference type="SUPFAM" id="SSF52218">
    <property type="entry name" value="Flavoproteins"/>
    <property type="match status" value="1"/>
</dbReference>
<evidence type="ECO:0000256" key="2">
    <source>
        <dbReference type="ARBA" id="ARBA00022630"/>
    </source>
</evidence>
<comment type="caution">
    <text evidence="6">The sequence shown here is derived from an EMBL/GenBank/DDBJ whole genome shotgun (WGS) entry which is preliminary data.</text>
</comment>
<evidence type="ECO:0000313" key="7">
    <source>
        <dbReference type="Proteomes" id="UP001195624"/>
    </source>
</evidence>
<comment type="cofactor">
    <cofactor evidence="1">
        <name>FMN</name>
        <dbReference type="ChEBI" id="CHEBI:58210"/>
    </cofactor>
</comment>
<evidence type="ECO:0000256" key="1">
    <source>
        <dbReference type="ARBA" id="ARBA00001917"/>
    </source>
</evidence>
<evidence type="ECO:0000313" key="6">
    <source>
        <dbReference type="EMBL" id="MBP2168080.1"/>
    </source>
</evidence>
<dbReference type="InterPro" id="IPR008254">
    <property type="entry name" value="Flavodoxin/NO_synth"/>
</dbReference>
<dbReference type="PRINTS" id="PR00369">
    <property type="entry name" value="FLAVODOXIN"/>
</dbReference>